<sequence length="104" mass="12025">MKRTLTKGERLVAEMCGDLPVDGYPVLTEAHPFLRKVTAFMERQTEWIGTVTDLLAAVGDKYTPPNTAARLLRKYDYDLLYKRCGMDVTFTRTNRKRLITLRKL</sequence>
<dbReference type="Proteomes" id="UP000284751">
    <property type="component" value="Unassembled WGS sequence"/>
</dbReference>
<dbReference type="EMBL" id="QRTC01000007">
    <property type="protein sequence ID" value="RGQ43301.1"/>
    <property type="molecule type" value="Genomic_DNA"/>
</dbReference>
<evidence type="ECO:0000313" key="2">
    <source>
        <dbReference type="Proteomes" id="UP000284751"/>
    </source>
</evidence>
<comment type="caution">
    <text evidence="1">The sequence shown here is derived from an EMBL/GenBank/DDBJ whole genome shotgun (WGS) entry which is preliminary data.</text>
</comment>
<name>A0A412AZU1_9FIRM</name>
<gene>
    <name evidence="1" type="ORF">DWY99_03275</name>
</gene>
<evidence type="ECO:0000313" key="1">
    <source>
        <dbReference type="EMBL" id="RGQ43301.1"/>
    </source>
</evidence>
<accession>A0A412AZU1</accession>
<organism evidence="1 2">
    <name type="scientific">[Clostridium] leptum</name>
    <dbReference type="NCBI Taxonomy" id="1535"/>
    <lineage>
        <taxon>Bacteria</taxon>
        <taxon>Bacillati</taxon>
        <taxon>Bacillota</taxon>
        <taxon>Clostridia</taxon>
        <taxon>Eubacteriales</taxon>
        <taxon>Oscillospiraceae</taxon>
        <taxon>Oscillospiraceae incertae sedis</taxon>
    </lineage>
</organism>
<dbReference type="AlphaFoldDB" id="A0A412AZU1"/>
<protein>
    <submittedName>
        <fullName evidence="1">Uncharacterized protein</fullName>
    </submittedName>
</protein>
<proteinExistence type="predicted"/>
<reference evidence="1 2" key="1">
    <citation type="submission" date="2018-08" db="EMBL/GenBank/DDBJ databases">
        <title>A genome reference for cultivated species of the human gut microbiota.</title>
        <authorList>
            <person name="Zou Y."/>
            <person name="Xue W."/>
            <person name="Luo G."/>
        </authorList>
    </citation>
    <scope>NUCLEOTIDE SEQUENCE [LARGE SCALE GENOMIC DNA]</scope>
    <source>
        <strain evidence="1 2">AF28-26</strain>
    </source>
</reference>